<organism evidence="3 4">
    <name type="scientific">Salinicola endophyticus</name>
    <dbReference type="NCBI Taxonomy" id="1949083"/>
    <lineage>
        <taxon>Bacteria</taxon>
        <taxon>Pseudomonadati</taxon>
        <taxon>Pseudomonadota</taxon>
        <taxon>Gammaproteobacteria</taxon>
        <taxon>Oceanospirillales</taxon>
        <taxon>Halomonadaceae</taxon>
        <taxon>Salinicola</taxon>
    </lineage>
</organism>
<dbReference type="PANTHER" id="PTHR39569">
    <property type="entry name" value="INORGANIC TRIPHOSPHATASE"/>
    <property type="match status" value="1"/>
</dbReference>
<dbReference type="SUPFAM" id="SSF55154">
    <property type="entry name" value="CYTH-like phosphatases"/>
    <property type="match status" value="1"/>
</dbReference>
<dbReference type="Proteomes" id="UP001321526">
    <property type="component" value="Chromosome"/>
</dbReference>
<proteinExistence type="predicted"/>
<reference evidence="3 4" key="1">
    <citation type="submission" date="2019-01" db="EMBL/GenBank/DDBJ databases">
        <title>Genome sequence of Salinicola endophyticus REST5.</title>
        <authorList>
            <person name="Nascimento F.X."/>
        </authorList>
    </citation>
    <scope>NUCLEOTIDE SEQUENCE [LARGE SCALE GENOMIC DNA]</scope>
    <source>
        <strain evidence="3 4">REST5</strain>
    </source>
</reference>
<name>A0ABY8FGQ6_9GAMM</name>
<sequence>MSDEIELKLALAESAPARLAEHPLLQGLSAAVHSLGNLYYDTPDGELEAARVALRVRRIGEQRVQTLKSAAVSRGGLSSRGEWEWSLDDRPCNAAGLDEAGLRELDHPALAGIDLTRLRPAFTTDFERHTWRYREGEDEIEIALDQGEIRADGATLPIRELELELKAGAPEALWQLAARLCQPADEHESVHENASAAASTRRTPLAARPANHSKASRAGALRQGWPRPPANEPEATLDTLIEALDTWQDSGDPAWLRCAQTRLAALATRDAHPALATLSAPLSGGEMPWASTAWLALRRLG</sequence>
<keyword evidence="4" id="KW-1185">Reference proteome</keyword>
<dbReference type="PANTHER" id="PTHR39569:SF1">
    <property type="entry name" value="INORGANIC TRIPHOSPHATASE"/>
    <property type="match status" value="1"/>
</dbReference>
<evidence type="ECO:0000256" key="1">
    <source>
        <dbReference type="SAM" id="MobiDB-lite"/>
    </source>
</evidence>
<dbReference type="CDD" id="cd07756">
    <property type="entry name" value="CYTH-like_Pase_CHAD"/>
    <property type="match status" value="1"/>
</dbReference>
<feature type="region of interest" description="Disordered" evidence="1">
    <location>
        <begin position="191"/>
        <end position="233"/>
    </location>
</feature>
<dbReference type="EMBL" id="CP035631">
    <property type="protein sequence ID" value="WFF41986.1"/>
    <property type="molecule type" value="Genomic_DNA"/>
</dbReference>
<feature type="domain" description="CYTH" evidence="2">
    <location>
        <begin position="2"/>
        <end position="200"/>
    </location>
</feature>
<dbReference type="PROSITE" id="PS51707">
    <property type="entry name" value="CYTH"/>
    <property type="match status" value="1"/>
</dbReference>
<dbReference type="InterPro" id="IPR033469">
    <property type="entry name" value="CYTH-like_dom_sf"/>
</dbReference>
<evidence type="ECO:0000313" key="4">
    <source>
        <dbReference type="Proteomes" id="UP001321526"/>
    </source>
</evidence>
<dbReference type="RefSeq" id="WP_282234864.1">
    <property type="nucleotide sequence ID" value="NZ_CP035631.1"/>
</dbReference>
<gene>
    <name evidence="3" type="ORF">EVC62_11000</name>
</gene>
<accession>A0ABY8FGQ6</accession>
<dbReference type="Gene3D" id="2.40.320.10">
    <property type="entry name" value="Hypothetical Protein Pfu-838710-001"/>
    <property type="match status" value="1"/>
</dbReference>
<evidence type="ECO:0000259" key="2">
    <source>
        <dbReference type="PROSITE" id="PS51707"/>
    </source>
</evidence>
<protein>
    <submittedName>
        <fullName evidence="3">CYTH domain-containing protein</fullName>
    </submittedName>
</protein>
<dbReference type="Pfam" id="PF01928">
    <property type="entry name" value="CYTH"/>
    <property type="match status" value="1"/>
</dbReference>
<dbReference type="SMART" id="SM01118">
    <property type="entry name" value="CYTH"/>
    <property type="match status" value="1"/>
</dbReference>
<dbReference type="InterPro" id="IPR039013">
    <property type="entry name" value="YgiF"/>
</dbReference>
<dbReference type="InterPro" id="IPR023577">
    <property type="entry name" value="CYTH_domain"/>
</dbReference>
<evidence type="ECO:0000313" key="3">
    <source>
        <dbReference type="EMBL" id="WFF41986.1"/>
    </source>
</evidence>